<organism evidence="3 4">
    <name type="scientific">Stieleria magnilauensis</name>
    <dbReference type="NCBI Taxonomy" id="2527963"/>
    <lineage>
        <taxon>Bacteria</taxon>
        <taxon>Pseudomonadati</taxon>
        <taxon>Planctomycetota</taxon>
        <taxon>Planctomycetia</taxon>
        <taxon>Pirellulales</taxon>
        <taxon>Pirellulaceae</taxon>
        <taxon>Stieleria</taxon>
    </lineage>
</organism>
<keyword evidence="4" id="KW-1185">Reference proteome</keyword>
<evidence type="ECO:0000259" key="2">
    <source>
        <dbReference type="Pfam" id="PF09925"/>
    </source>
</evidence>
<feature type="transmembrane region" description="Helical" evidence="1">
    <location>
        <begin position="428"/>
        <end position="452"/>
    </location>
</feature>
<feature type="transmembrane region" description="Helical" evidence="1">
    <location>
        <begin position="353"/>
        <end position="371"/>
    </location>
</feature>
<keyword evidence="1" id="KW-0472">Membrane</keyword>
<feature type="transmembrane region" description="Helical" evidence="1">
    <location>
        <begin position="83"/>
        <end position="103"/>
    </location>
</feature>
<dbReference type="Pfam" id="PF09925">
    <property type="entry name" value="DUF2157"/>
    <property type="match status" value="1"/>
</dbReference>
<feature type="transmembrane region" description="Helical" evidence="1">
    <location>
        <begin position="115"/>
        <end position="135"/>
    </location>
</feature>
<feature type="domain" description="DUF2157" evidence="2">
    <location>
        <begin position="19"/>
        <end position="161"/>
    </location>
</feature>
<protein>
    <recommendedName>
        <fullName evidence="2">DUF2157 domain-containing protein</fullName>
    </recommendedName>
</protein>
<reference evidence="3 4" key="1">
    <citation type="submission" date="2019-02" db="EMBL/GenBank/DDBJ databases">
        <title>Deep-cultivation of Planctomycetes and their phenomic and genomic characterization uncovers novel biology.</title>
        <authorList>
            <person name="Wiegand S."/>
            <person name="Jogler M."/>
            <person name="Boedeker C."/>
            <person name="Pinto D."/>
            <person name="Vollmers J."/>
            <person name="Rivas-Marin E."/>
            <person name="Kohn T."/>
            <person name="Peeters S.H."/>
            <person name="Heuer A."/>
            <person name="Rast P."/>
            <person name="Oberbeckmann S."/>
            <person name="Bunk B."/>
            <person name="Jeske O."/>
            <person name="Meyerdierks A."/>
            <person name="Storesund J.E."/>
            <person name="Kallscheuer N."/>
            <person name="Luecker S."/>
            <person name="Lage O.M."/>
            <person name="Pohl T."/>
            <person name="Merkel B.J."/>
            <person name="Hornburger P."/>
            <person name="Mueller R.-W."/>
            <person name="Bruemmer F."/>
            <person name="Labrenz M."/>
            <person name="Spormann A.M."/>
            <person name="Op den Camp H."/>
            <person name="Overmann J."/>
            <person name="Amann R."/>
            <person name="Jetten M.S.M."/>
            <person name="Mascher T."/>
            <person name="Medema M.H."/>
            <person name="Devos D.P."/>
            <person name="Kaster A.-K."/>
            <person name="Ovreas L."/>
            <person name="Rohde M."/>
            <person name="Galperin M.Y."/>
            <person name="Jogler C."/>
        </authorList>
    </citation>
    <scope>NUCLEOTIDE SEQUENCE [LARGE SCALE GENOMIC DNA]</scope>
    <source>
        <strain evidence="3 4">TBK1r</strain>
    </source>
</reference>
<evidence type="ECO:0000313" key="4">
    <source>
        <dbReference type="Proteomes" id="UP000318081"/>
    </source>
</evidence>
<proteinExistence type="predicted"/>
<keyword evidence="1" id="KW-1133">Transmembrane helix</keyword>
<evidence type="ECO:0000256" key="1">
    <source>
        <dbReference type="SAM" id="Phobius"/>
    </source>
</evidence>
<feature type="transmembrane region" description="Helical" evidence="1">
    <location>
        <begin position="54"/>
        <end position="77"/>
    </location>
</feature>
<keyword evidence="1" id="KW-0812">Transmembrane</keyword>
<feature type="transmembrane region" description="Helical" evidence="1">
    <location>
        <begin position="274"/>
        <end position="291"/>
    </location>
</feature>
<feature type="transmembrane region" description="Helical" evidence="1">
    <location>
        <begin position="311"/>
        <end position="330"/>
    </location>
</feature>
<name>A0ABX5Y303_9BACT</name>
<sequence length="461" mass="51219">MAKRCISENQRVWLVGQLDDWQLQGVLSADQADRILDLYETQAELSERKRSTALLTLMGVAALLVGLGALLLIGYNWNAMPDVLKLLLIFGMIVGTQGAGFVLRFNRHATLLSEVVFFLGCLFYGAGIFLTAQIFHLNAHYPDGVWWWAVGVLPFALCLDTLLVHTLLVALLAIWCGMEIIRFGEIGLWFFGRWGGIPNGAYSLPLLAFPGLMWAYRKGSVATVALYVPLLAWWIILQPIAWDMEEETVYFIGAVGGLMLVIAESHSSGAPFAIPYRLFGVLLAAGVLLAMSFHEFNEEIQRSAFDARSGVLALVIVMLSMAIISVTAVFKRHQSPEKLSVVSQIGQIVRRQWLPIGLVLLMVMLQLWHLLIGEPILPTIVANIAMLFLAVWLVGVGLREDRGQPFAAGVLYFLLWAVVRYVDLFGDFGGMLGAAVMFFLCGGALFGVAFYWRQRRRPQHD</sequence>
<feature type="transmembrane region" description="Helical" evidence="1">
    <location>
        <begin position="147"/>
        <end position="175"/>
    </location>
</feature>
<dbReference type="RefSeq" id="WP_145220235.1">
    <property type="nucleotide sequence ID" value="NZ_CP036432.1"/>
</dbReference>
<dbReference type="Proteomes" id="UP000318081">
    <property type="component" value="Chromosome"/>
</dbReference>
<dbReference type="EMBL" id="CP036432">
    <property type="protein sequence ID" value="QDV88145.1"/>
    <property type="molecule type" value="Genomic_DNA"/>
</dbReference>
<feature type="transmembrane region" description="Helical" evidence="1">
    <location>
        <begin position="221"/>
        <end position="242"/>
    </location>
</feature>
<feature type="transmembrane region" description="Helical" evidence="1">
    <location>
        <begin position="377"/>
        <end position="398"/>
    </location>
</feature>
<feature type="transmembrane region" description="Helical" evidence="1">
    <location>
        <begin position="248"/>
        <end position="267"/>
    </location>
</feature>
<gene>
    <name evidence="3" type="ORF">TBK1r_71770</name>
</gene>
<dbReference type="InterPro" id="IPR018677">
    <property type="entry name" value="DUF2157"/>
</dbReference>
<evidence type="ECO:0000313" key="3">
    <source>
        <dbReference type="EMBL" id="QDV88145.1"/>
    </source>
</evidence>
<accession>A0ABX5Y303</accession>
<feature type="transmembrane region" description="Helical" evidence="1">
    <location>
        <begin position="405"/>
        <end position="422"/>
    </location>
</feature>